<comment type="caution">
    <text evidence="2">The sequence shown here is derived from an EMBL/GenBank/DDBJ whole genome shotgun (WGS) entry which is preliminary data.</text>
</comment>
<dbReference type="RefSeq" id="WP_310899485.1">
    <property type="nucleotide sequence ID" value="NZ_JAMQOS010000001.1"/>
</dbReference>
<evidence type="ECO:0000256" key="1">
    <source>
        <dbReference type="SAM" id="MobiDB-lite"/>
    </source>
</evidence>
<proteinExistence type="predicted"/>
<sequence length="480" mass="53340">MDDESGISQELEQSLRKHRRGSESTGTLVVSEEEGYVGDTITFQGRNFPAGEQYELRWNSTDGRWGVLEANEIVGPQYQPRKETIATVRTDEDGTFDEEWMVREDYGGAHRIEVRDGDTTVATAEYTILPWFELDQQSVPLGDFFTITGYGIGPNVVTNNYQVAWDNGNVGFMTGVMNRGTATAQIRAVGPVGKHTLQVWRNYRGVPYLQNNTQSPYGPVADGRQSQWVVEVTEPEQPPESAWLDAQLDESPIALHYPDVEDTEAELSITPTSGQPGTTAFISGENFPAEEEVNLIWYRHEGHRVKGIPITPEPKPEMLPTVTTDEDGRFQTEFTIPHGEGSTRPITAAVGGREVAVTGFMMQPSIETFSPTSGPVGTTIEIELSGVGWPVYENAPYFLYDNKPLGYVCGLTDNDGGGIVKLELPASGEPGWHFIDAYPCLFEVQQDEPDFELRPHLSYLDNHPVRPLPAYHMAFEITED</sequence>
<evidence type="ECO:0000313" key="2">
    <source>
        <dbReference type="EMBL" id="MDS0281651.1"/>
    </source>
</evidence>
<reference evidence="2 3" key="1">
    <citation type="submission" date="2022-06" db="EMBL/GenBank/DDBJ databases">
        <title>Halomicroarcula sp. a new haloarchaeum isolate from saline soil.</title>
        <authorList>
            <person name="Strakova D."/>
            <person name="Galisteo C."/>
            <person name="Sanchez-Porro C."/>
            <person name="Ventosa A."/>
        </authorList>
    </citation>
    <scope>NUCLEOTIDE SEQUENCE [LARGE SCALE GENOMIC DNA]</scope>
    <source>
        <strain evidence="2 3">S3CR25-11</strain>
    </source>
</reference>
<name>A0ABU2FMX1_9EURY</name>
<feature type="region of interest" description="Disordered" evidence="1">
    <location>
        <begin position="1"/>
        <end position="28"/>
    </location>
</feature>
<keyword evidence="3" id="KW-1185">Reference proteome</keyword>
<organism evidence="2 3">
    <name type="scientific">Haloarcula onubensis</name>
    <dbReference type="NCBI Taxonomy" id="2950539"/>
    <lineage>
        <taxon>Archaea</taxon>
        <taxon>Methanobacteriati</taxon>
        <taxon>Methanobacteriota</taxon>
        <taxon>Stenosarchaea group</taxon>
        <taxon>Halobacteria</taxon>
        <taxon>Halobacteriales</taxon>
        <taxon>Haloarculaceae</taxon>
        <taxon>Haloarcula</taxon>
    </lineage>
</organism>
<evidence type="ECO:0000313" key="3">
    <source>
        <dbReference type="Proteomes" id="UP001268864"/>
    </source>
</evidence>
<gene>
    <name evidence="2" type="ORF">NDI86_05905</name>
</gene>
<feature type="compositionally biased region" description="Polar residues" evidence="1">
    <location>
        <begin position="1"/>
        <end position="12"/>
    </location>
</feature>
<dbReference type="Proteomes" id="UP001268864">
    <property type="component" value="Unassembled WGS sequence"/>
</dbReference>
<protein>
    <submittedName>
        <fullName evidence="2">Uncharacterized protein</fullName>
    </submittedName>
</protein>
<dbReference type="EMBL" id="JAMQOS010000001">
    <property type="protein sequence ID" value="MDS0281651.1"/>
    <property type="molecule type" value="Genomic_DNA"/>
</dbReference>
<accession>A0ABU2FMX1</accession>